<dbReference type="GO" id="GO:0043162">
    <property type="term" value="P:ubiquitin-dependent protein catabolic process via the multivesicular body sorting pathway"/>
    <property type="evidence" value="ECO:0007669"/>
    <property type="project" value="TreeGrafter"/>
</dbReference>
<dbReference type="GO" id="GO:0006623">
    <property type="term" value="P:protein targeting to vacuole"/>
    <property type="evidence" value="ECO:0007669"/>
    <property type="project" value="TreeGrafter"/>
</dbReference>
<evidence type="ECO:0000259" key="8">
    <source>
        <dbReference type="PROSITE" id="PS51314"/>
    </source>
</evidence>
<dbReference type="EMBL" id="MCFG01000004">
    <property type="protein sequence ID" value="ORX87903.1"/>
    <property type="molecule type" value="Genomic_DNA"/>
</dbReference>
<sequence length="340" mass="39479">MDTRQLQINALLQNVTNITEKYNNVYEVLWFDPKVSRTLCLSITLPPQFPTAAPVFRVTPQISHPWLDVNGIVIGHKKLGTNWNQHISLANVTNEIIKELKSNTPNVQQSYPGMGMNNPYYYSRPIPPPTTNPPPIPRPPYPYQNYQGMSVNMGPTPMSNNVNNYMQNINDNNNDIDINDLERLSLEELKEILNNENKRKEYINEKDKIKEMYNVKDEMTLSNKSLAEKSLSYKENFEKLKADLKEQQDILKAEKEKFESLMAEQNKYVSNYTPNQLYSSLHQATSEADRDSEEIANNFLMGSISADEFLKKYRTARKLYHLRNEKMELFSSNQESFFSK</sequence>
<keyword evidence="10" id="KW-1185">Reference proteome</keyword>
<dbReference type="SUPFAM" id="SSF140111">
    <property type="entry name" value="Endosomal sorting complex assembly domain"/>
    <property type="match status" value="1"/>
</dbReference>
<dbReference type="Gene3D" id="3.10.110.10">
    <property type="entry name" value="Ubiquitin Conjugating Enzyme"/>
    <property type="match status" value="1"/>
</dbReference>
<evidence type="ECO:0000256" key="4">
    <source>
        <dbReference type="ARBA" id="ARBA00022753"/>
    </source>
</evidence>
<dbReference type="PANTHER" id="PTHR13678">
    <property type="entry name" value="VACUOLAR PROTEIN SORTING-ASSOCIATED PROTEIN 37"/>
    <property type="match status" value="1"/>
</dbReference>
<dbReference type="Gene3D" id="1.10.287.660">
    <property type="entry name" value="Helix hairpin bin"/>
    <property type="match status" value="1"/>
</dbReference>
<keyword evidence="3 6" id="KW-0813">Transport</keyword>
<comment type="similarity">
    <text evidence="2">Belongs to the VPS37 family.</text>
</comment>
<evidence type="ECO:0000256" key="1">
    <source>
        <dbReference type="ARBA" id="ARBA00004177"/>
    </source>
</evidence>
<name>A0A1Y1XQ89_9FUNG</name>
<reference evidence="9 10" key="2">
    <citation type="submission" date="2016-08" db="EMBL/GenBank/DDBJ databases">
        <title>Pervasive Adenine N6-methylation of Active Genes in Fungi.</title>
        <authorList>
            <consortium name="DOE Joint Genome Institute"/>
            <person name="Mondo S.J."/>
            <person name="Dannebaum R.O."/>
            <person name="Kuo R.C."/>
            <person name="Labutti K."/>
            <person name="Haridas S."/>
            <person name="Kuo A."/>
            <person name="Salamov A."/>
            <person name="Ahrendt S.R."/>
            <person name="Lipzen A."/>
            <person name="Sullivan W."/>
            <person name="Andreopoulos W.B."/>
            <person name="Clum A."/>
            <person name="Lindquist E."/>
            <person name="Daum C."/>
            <person name="Ramamoorthy G.K."/>
            <person name="Gryganskyi A."/>
            <person name="Culley D."/>
            <person name="Magnuson J.K."/>
            <person name="James T.Y."/>
            <person name="O'Malley M.A."/>
            <person name="Stajich J.E."/>
            <person name="Spatafora J.W."/>
            <person name="Visel A."/>
            <person name="Grigoriev I.V."/>
        </authorList>
    </citation>
    <scope>NUCLEOTIDE SEQUENCE [LARGE SCALE GENOMIC DNA]</scope>
    <source>
        <strain evidence="9 10">S4</strain>
    </source>
</reference>
<proteinExistence type="inferred from homology"/>
<accession>A0A1Y1XQ89</accession>
<evidence type="ECO:0000313" key="10">
    <source>
        <dbReference type="Proteomes" id="UP000193944"/>
    </source>
</evidence>
<dbReference type="InterPro" id="IPR016135">
    <property type="entry name" value="UBQ-conjugating_enzyme/RWD"/>
</dbReference>
<keyword evidence="7" id="KW-0175">Coiled coil</keyword>
<protein>
    <recommendedName>
        <fullName evidence="8">VPS37 C-terminal domain-containing protein</fullName>
    </recommendedName>
</protein>
<feature type="coiled-coil region" evidence="7">
    <location>
        <begin position="179"/>
        <end position="264"/>
    </location>
</feature>
<dbReference type="InterPro" id="IPR029012">
    <property type="entry name" value="Helix_hairpin_bin_sf"/>
</dbReference>
<dbReference type="CDD" id="cd00195">
    <property type="entry name" value="UBCc_UEV"/>
    <property type="match status" value="1"/>
</dbReference>
<keyword evidence="5 6" id="KW-0653">Protein transport</keyword>
<organism evidence="9 10">
    <name type="scientific">Anaeromyces robustus</name>
    <dbReference type="NCBI Taxonomy" id="1754192"/>
    <lineage>
        <taxon>Eukaryota</taxon>
        <taxon>Fungi</taxon>
        <taxon>Fungi incertae sedis</taxon>
        <taxon>Chytridiomycota</taxon>
        <taxon>Chytridiomycota incertae sedis</taxon>
        <taxon>Neocallimastigomycetes</taxon>
        <taxon>Neocallimastigales</taxon>
        <taxon>Neocallimastigaceae</taxon>
        <taxon>Anaeromyces</taxon>
    </lineage>
</organism>
<dbReference type="SUPFAM" id="SSF54495">
    <property type="entry name" value="UBC-like"/>
    <property type="match status" value="1"/>
</dbReference>
<dbReference type="InterPro" id="IPR009851">
    <property type="entry name" value="Mod_r"/>
</dbReference>
<gene>
    <name evidence="9" type="ORF">BCR32DRAFT_263954</name>
</gene>
<evidence type="ECO:0000256" key="6">
    <source>
        <dbReference type="PROSITE-ProRule" id="PRU00646"/>
    </source>
</evidence>
<dbReference type="AlphaFoldDB" id="A0A1Y1XQ89"/>
<dbReference type="GO" id="GO:0006612">
    <property type="term" value="P:protein targeting to membrane"/>
    <property type="evidence" value="ECO:0007669"/>
    <property type="project" value="TreeGrafter"/>
</dbReference>
<dbReference type="OrthoDB" id="10260857at2759"/>
<keyword evidence="4" id="KW-0967">Endosome</keyword>
<dbReference type="Proteomes" id="UP000193944">
    <property type="component" value="Unassembled WGS sequence"/>
</dbReference>
<evidence type="ECO:0000256" key="5">
    <source>
        <dbReference type="ARBA" id="ARBA00022927"/>
    </source>
</evidence>
<feature type="domain" description="VPS37 C-terminal" evidence="8">
    <location>
        <begin position="255"/>
        <end position="340"/>
    </location>
</feature>
<evidence type="ECO:0000256" key="2">
    <source>
        <dbReference type="ARBA" id="ARBA00007617"/>
    </source>
</evidence>
<dbReference type="STRING" id="1754192.A0A1Y1XQ89"/>
<evidence type="ECO:0000313" key="9">
    <source>
        <dbReference type="EMBL" id="ORX87903.1"/>
    </source>
</evidence>
<dbReference type="InterPro" id="IPR037202">
    <property type="entry name" value="ESCRT_assembly_dom"/>
</dbReference>
<evidence type="ECO:0000256" key="7">
    <source>
        <dbReference type="SAM" id="Coils"/>
    </source>
</evidence>
<evidence type="ECO:0000256" key="3">
    <source>
        <dbReference type="ARBA" id="ARBA00022448"/>
    </source>
</evidence>
<dbReference type="GO" id="GO:0000813">
    <property type="term" value="C:ESCRT I complex"/>
    <property type="evidence" value="ECO:0007669"/>
    <property type="project" value="UniProtKB-ARBA"/>
</dbReference>
<dbReference type="PANTHER" id="PTHR13678:SF2">
    <property type="entry name" value="VACUOLAR PROTEIN SORTING-ASSOCIATED PROTEIN 37A"/>
    <property type="match status" value="1"/>
</dbReference>
<dbReference type="PROSITE" id="PS51314">
    <property type="entry name" value="VPS37_C"/>
    <property type="match status" value="1"/>
</dbReference>
<comment type="subcellular location">
    <subcellularLocation>
        <location evidence="1">Endosome</location>
    </subcellularLocation>
</comment>
<comment type="caution">
    <text evidence="9">The sequence shown here is derived from an EMBL/GenBank/DDBJ whole genome shotgun (WGS) entry which is preliminary data.</text>
</comment>
<reference evidence="9 10" key="1">
    <citation type="submission" date="2016-08" db="EMBL/GenBank/DDBJ databases">
        <title>A Parts List for Fungal Cellulosomes Revealed by Comparative Genomics.</title>
        <authorList>
            <consortium name="DOE Joint Genome Institute"/>
            <person name="Haitjema C.H."/>
            <person name="Gilmore S.P."/>
            <person name="Henske J.K."/>
            <person name="Solomon K.V."/>
            <person name="De Groot R."/>
            <person name="Kuo A."/>
            <person name="Mondo S.J."/>
            <person name="Salamov A.A."/>
            <person name="Labutti K."/>
            <person name="Zhao Z."/>
            <person name="Chiniquy J."/>
            <person name="Barry K."/>
            <person name="Brewer H.M."/>
            <person name="Purvine S.O."/>
            <person name="Wright A.T."/>
            <person name="Boxma B."/>
            <person name="Van Alen T."/>
            <person name="Hackstein J.H."/>
            <person name="Baker S.E."/>
            <person name="Grigoriev I.V."/>
            <person name="O'Malley M.A."/>
        </authorList>
    </citation>
    <scope>NUCLEOTIDE SEQUENCE [LARGE SCALE GENOMIC DNA]</scope>
    <source>
        <strain evidence="9 10">S4</strain>
    </source>
</reference>
<dbReference type="Pfam" id="PF07200">
    <property type="entry name" value="Mod_r"/>
    <property type="match status" value="1"/>
</dbReference>